<proteinExistence type="predicted"/>
<dbReference type="Gene3D" id="1.10.1740.10">
    <property type="match status" value="1"/>
</dbReference>
<dbReference type="EMBL" id="BARS01037836">
    <property type="protein sequence ID" value="GAG15958.1"/>
    <property type="molecule type" value="Genomic_DNA"/>
</dbReference>
<protein>
    <recommendedName>
        <fullName evidence="1">RNA polymerase sigma-70 region 2 domain-containing protein</fullName>
    </recommendedName>
</protein>
<accession>X0VU53</accession>
<organism evidence="2">
    <name type="scientific">marine sediment metagenome</name>
    <dbReference type="NCBI Taxonomy" id="412755"/>
    <lineage>
        <taxon>unclassified sequences</taxon>
        <taxon>metagenomes</taxon>
        <taxon>ecological metagenomes</taxon>
    </lineage>
</organism>
<dbReference type="GO" id="GO:0003700">
    <property type="term" value="F:DNA-binding transcription factor activity"/>
    <property type="evidence" value="ECO:0007669"/>
    <property type="project" value="InterPro"/>
</dbReference>
<feature type="domain" description="RNA polymerase sigma-70 region 2" evidence="1">
    <location>
        <begin position="40"/>
        <end position="107"/>
    </location>
</feature>
<sequence>MKDNPETGEAAGLDAEEVSILLIGDKEEQDEAIRLIDRHLRRPIAGVIRQAAPSLRAEELRDACQDVIVAVLEAAREKRYDPDRPLLPFIFTVARRKAIDRIRKKSRKIGNTQVLDAIAETLADTKVGE</sequence>
<evidence type="ECO:0000259" key="1">
    <source>
        <dbReference type="Pfam" id="PF04542"/>
    </source>
</evidence>
<comment type="caution">
    <text evidence="2">The sequence shown here is derived from an EMBL/GenBank/DDBJ whole genome shotgun (WGS) entry which is preliminary data.</text>
</comment>
<dbReference type="GO" id="GO:0006352">
    <property type="term" value="P:DNA-templated transcription initiation"/>
    <property type="evidence" value="ECO:0007669"/>
    <property type="project" value="InterPro"/>
</dbReference>
<reference evidence="2" key="1">
    <citation type="journal article" date="2014" name="Front. Microbiol.">
        <title>High frequency of phylogenetically diverse reductive dehalogenase-homologous genes in deep subseafloor sedimentary metagenomes.</title>
        <authorList>
            <person name="Kawai M."/>
            <person name="Futagami T."/>
            <person name="Toyoda A."/>
            <person name="Takaki Y."/>
            <person name="Nishi S."/>
            <person name="Hori S."/>
            <person name="Arai W."/>
            <person name="Tsubouchi T."/>
            <person name="Morono Y."/>
            <person name="Uchiyama I."/>
            <person name="Ito T."/>
            <person name="Fujiyama A."/>
            <person name="Inagaki F."/>
            <person name="Takami H."/>
        </authorList>
    </citation>
    <scope>NUCLEOTIDE SEQUENCE</scope>
    <source>
        <strain evidence="2">Expedition CK06-06</strain>
    </source>
</reference>
<feature type="non-terminal residue" evidence="2">
    <location>
        <position position="129"/>
    </location>
</feature>
<dbReference type="SUPFAM" id="SSF88946">
    <property type="entry name" value="Sigma2 domain of RNA polymerase sigma factors"/>
    <property type="match status" value="1"/>
</dbReference>
<dbReference type="InterPro" id="IPR013325">
    <property type="entry name" value="RNA_pol_sigma_r2"/>
</dbReference>
<dbReference type="AlphaFoldDB" id="X0VU53"/>
<dbReference type="Pfam" id="PF04542">
    <property type="entry name" value="Sigma70_r2"/>
    <property type="match status" value="1"/>
</dbReference>
<gene>
    <name evidence="2" type="ORF">S01H1_57965</name>
</gene>
<name>X0VU53_9ZZZZ</name>
<dbReference type="InterPro" id="IPR007627">
    <property type="entry name" value="RNA_pol_sigma70_r2"/>
</dbReference>
<evidence type="ECO:0000313" key="2">
    <source>
        <dbReference type="EMBL" id="GAG15958.1"/>
    </source>
</evidence>